<dbReference type="SUPFAM" id="SSF63829">
    <property type="entry name" value="Calcium-dependent phosphotriesterase"/>
    <property type="match status" value="2"/>
</dbReference>
<dbReference type="PROSITE" id="PS50109">
    <property type="entry name" value="HIS_KIN"/>
    <property type="match status" value="1"/>
</dbReference>
<dbReference type="Gene3D" id="3.30.565.10">
    <property type="entry name" value="Histidine kinase-like ATPase, C-terminal domain"/>
    <property type="match status" value="1"/>
</dbReference>
<evidence type="ECO:0000256" key="2">
    <source>
        <dbReference type="ARBA" id="ARBA00012438"/>
    </source>
</evidence>
<dbReference type="PANTHER" id="PTHR43547">
    <property type="entry name" value="TWO-COMPONENT HISTIDINE KINASE"/>
    <property type="match status" value="1"/>
</dbReference>
<dbReference type="Pfam" id="PF07494">
    <property type="entry name" value="Reg_prop"/>
    <property type="match status" value="2"/>
</dbReference>
<keyword evidence="8" id="KW-1185">Reference proteome</keyword>
<accession>A0ABR6X3L5</accession>
<evidence type="ECO:0000313" key="8">
    <source>
        <dbReference type="Proteomes" id="UP000648257"/>
    </source>
</evidence>
<reference evidence="7 8" key="1">
    <citation type="submission" date="2020-08" db="EMBL/GenBank/DDBJ databases">
        <title>Novel species isolated from subtropical streams in China.</title>
        <authorList>
            <person name="Lu H."/>
        </authorList>
    </citation>
    <scope>NUCLEOTIDE SEQUENCE [LARGE SCALE GENOMIC DNA]</scope>
    <source>
        <strain evidence="7 8">KACC 16656</strain>
    </source>
</reference>
<dbReference type="InterPro" id="IPR013783">
    <property type="entry name" value="Ig-like_fold"/>
</dbReference>
<comment type="caution">
    <text evidence="7">The sequence shown here is derived from an EMBL/GenBank/DDBJ whole genome shotgun (WGS) entry which is preliminary data.</text>
</comment>
<feature type="region of interest" description="Disordered" evidence="4">
    <location>
        <begin position="691"/>
        <end position="710"/>
    </location>
</feature>
<keyword evidence="5" id="KW-1133">Transmembrane helix</keyword>
<evidence type="ECO:0000256" key="5">
    <source>
        <dbReference type="SAM" id="Phobius"/>
    </source>
</evidence>
<dbReference type="Gene3D" id="1.10.287.130">
    <property type="match status" value="1"/>
</dbReference>
<dbReference type="PANTHER" id="PTHR43547:SF2">
    <property type="entry name" value="HYBRID SIGNAL TRANSDUCTION HISTIDINE KINASE C"/>
    <property type="match status" value="1"/>
</dbReference>
<dbReference type="InterPro" id="IPR036097">
    <property type="entry name" value="HisK_dim/P_sf"/>
</dbReference>
<dbReference type="InterPro" id="IPR003594">
    <property type="entry name" value="HATPase_dom"/>
</dbReference>
<dbReference type="InterPro" id="IPR003018">
    <property type="entry name" value="GAF"/>
</dbReference>
<dbReference type="SMART" id="SM00387">
    <property type="entry name" value="HATPase_c"/>
    <property type="match status" value="1"/>
</dbReference>
<dbReference type="SUPFAM" id="SSF47384">
    <property type="entry name" value="Homodimeric domain of signal transducing histidine kinase"/>
    <property type="match status" value="1"/>
</dbReference>
<organism evidence="7 8">
    <name type="scientific">Undibacterium seohonense</name>
    <dbReference type="NCBI Taxonomy" id="1344950"/>
    <lineage>
        <taxon>Bacteria</taxon>
        <taxon>Pseudomonadati</taxon>
        <taxon>Pseudomonadota</taxon>
        <taxon>Betaproteobacteria</taxon>
        <taxon>Burkholderiales</taxon>
        <taxon>Oxalobacteraceae</taxon>
        <taxon>Undibacterium</taxon>
    </lineage>
</organism>
<dbReference type="InterPro" id="IPR011123">
    <property type="entry name" value="Y_Y_Y"/>
</dbReference>
<keyword evidence="5" id="KW-0472">Membrane</keyword>
<feature type="domain" description="Histidine kinase" evidence="6">
    <location>
        <begin position="1092"/>
        <end position="1324"/>
    </location>
</feature>
<name>A0ABR6X3L5_9BURK</name>
<evidence type="ECO:0000259" key="6">
    <source>
        <dbReference type="PROSITE" id="PS50109"/>
    </source>
</evidence>
<dbReference type="PRINTS" id="PR00344">
    <property type="entry name" value="BCTRLSENSOR"/>
</dbReference>
<dbReference type="Proteomes" id="UP000648257">
    <property type="component" value="Unassembled WGS sequence"/>
</dbReference>
<dbReference type="CDD" id="cd00082">
    <property type="entry name" value="HisKA"/>
    <property type="match status" value="1"/>
</dbReference>
<dbReference type="SMART" id="SM00065">
    <property type="entry name" value="GAF"/>
    <property type="match status" value="1"/>
</dbReference>
<dbReference type="InterPro" id="IPR011110">
    <property type="entry name" value="Reg_prop"/>
</dbReference>
<dbReference type="InterPro" id="IPR004358">
    <property type="entry name" value="Sig_transdc_His_kin-like_C"/>
</dbReference>
<protein>
    <recommendedName>
        <fullName evidence="2">histidine kinase</fullName>
        <ecNumber evidence="2">2.7.13.3</ecNumber>
    </recommendedName>
</protein>
<keyword evidence="3" id="KW-0597">Phosphoprotein</keyword>
<dbReference type="InterPro" id="IPR036890">
    <property type="entry name" value="HATPase_C_sf"/>
</dbReference>
<dbReference type="EMBL" id="JACOFW010000008">
    <property type="protein sequence ID" value="MBC3807512.1"/>
    <property type="molecule type" value="Genomic_DNA"/>
</dbReference>
<comment type="catalytic activity">
    <reaction evidence="1">
        <text>ATP + protein L-histidine = ADP + protein N-phospho-L-histidine.</text>
        <dbReference type="EC" id="2.7.13.3"/>
    </reaction>
</comment>
<dbReference type="InterPro" id="IPR003661">
    <property type="entry name" value="HisK_dim/P_dom"/>
</dbReference>
<feature type="transmembrane region" description="Helical" evidence="5">
    <location>
        <begin position="837"/>
        <end position="857"/>
    </location>
</feature>
<dbReference type="Pfam" id="PF13492">
    <property type="entry name" value="GAF_3"/>
    <property type="match status" value="1"/>
</dbReference>
<evidence type="ECO:0000313" key="7">
    <source>
        <dbReference type="EMBL" id="MBC3807512.1"/>
    </source>
</evidence>
<evidence type="ECO:0000256" key="4">
    <source>
        <dbReference type="SAM" id="MobiDB-lite"/>
    </source>
</evidence>
<dbReference type="InterPro" id="IPR005467">
    <property type="entry name" value="His_kinase_dom"/>
</dbReference>
<evidence type="ECO:0000256" key="1">
    <source>
        <dbReference type="ARBA" id="ARBA00000085"/>
    </source>
</evidence>
<dbReference type="Gene3D" id="3.30.450.40">
    <property type="match status" value="1"/>
</dbReference>
<dbReference type="RefSeq" id="WP_186922601.1">
    <property type="nucleotide sequence ID" value="NZ_JACOFW010000008.1"/>
</dbReference>
<keyword evidence="5" id="KW-0812">Transmembrane</keyword>
<dbReference type="SUPFAM" id="SSF55781">
    <property type="entry name" value="GAF domain-like"/>
    <property type="match status" value="1"/>
</dbReference>
<sequence length="1333" mass="148104">MILFTLLLASHVHADSIQSLRFSHLTQEHGLPSSSVVSILQDTQGFMWLGTVNGLARYDGRQIKKFEFDDQNQASISNPLVTALFEDHDRVLWIGTRSGFDRLDLQTETIQRQVMPTALSLQNRQVSGIAVAPLGKLWVAMFGGLYQFDTRTGQFSAWQSDDTRLQGRVFAVISDTRGGVWLGQGNQVAHIDQDGKLQQIFSTLALAPMSNSPVDYQVRSLALDAEQRLWVGMENGLQIWRIETAMVKPDPLRQQFVLPSGLIRSIFRDSDNAIWIAQGGQNGISKWNNKSKKLERYVHSRAITSSLGAGVVQSLTQDSNGSLWVGTSDGGASQADLRSKRFSLYLNESVDQKNLTSPIVMAMSFVSEHVAWIGTYSDGLVSLNLDNGDVHKIPASQMPLTKIKSQFLSPDGKLWIGGDGGLFVFDPRLQRSQEINLKNRLAAGASISSMALDTVGNLWVGSAMGLYQIKQAVGRDVSANYEVTVYRTDSQQKGALGHDVVDSLLIDSVGRLWVGSKGGLYLWRPELSTFQSVVQASSVVVQPDKFAIAAIRQDRQNRIWLATELGLFDLSEKNGEWHLQAWSGAKNMPQGGFDSLHDALNGEIWLGSDLGLTRLLPEQNLARFYPALTHFGAGINFGASARGPDGSLYFGTKGLIRFKPEELTDNLLPPKVVLSDILLFNRSVQASHKIRHDETKPIADSDNSRQKASNRNDREWINLFGIGTKDSVDNTSLEELGITGALHPAKKIRLTHKHTMVSFQLSALQYFNRSQNRYAWKLEGSDPDWIYGLEAQGTATYTNLNPGNYRLYARAANPDGVWSDTTMLLEVEVLPPFWRTWWSYLSLLLLLLAIVVAVYRLRVRSFRANQIYLQNEVAARTGEAIEQREIAEQARKDIALLSEIGREIIASLDTTTIQQVLYQHVNRLIPAMSFGIGMVNWESRQIEFNFVMAHGRLVEVYQRSLDAIEQPTSKCVLSAMEIKIDDYQFDSRDRDSINRGESDHWQVRLADGGETQPARSGIFVPMIIKSKVIGVLGIQRDQVMAFRSHDLDILRTLAAYAAIAFDNAEAYQYLQMTQAKLVEQEKLAALGSLVAGVAHELNTPLGNSLLTASTMQEMSEKFLVEIETGKVRRSNLDVFARATETSAGLLVRNLSVASDLIVGFKQIAVDQVSDQRRQFNLKTVSEEVALTISNRLKREEHHLHIELPSTIFMDSFPGPFAQVLSNLVINAMVHAFDGRKHGEMWLKADLLNDKQVRLIFSDNGHGISEANLSRIFDPFFTTRLGQGGSGLGLHICYNIINSVLGGSVQVKSALGEGTSFEITLPLIAPERNQGVTT</sequence>
<dbReference type="Gene3D" id="2.130.10.10">
    <property type="entry name" value="YVTN repeat-like/Quinoprotein amine dehydrogenase"/>
    <property type="match status" value="3"/>
</dbReference>
<dbReference type="Gene3D" id="2.60.40.10">
    <property type="entry name" value="Immunoglobulins"/>
    <property type="match status" value="1"/>
</dbReference>
<dbReference type="InterPro" id="IPR015943">
    <property type="entry name" value="WD40/YVTN_repeat-like_dom_sf"/>
</dbReference>
<dbReference type="SUPFAM" id="SSF55874">
    <property type="entry name" value="ATPase domain of HSP90 chaperone/DNA topoisomerase II/histidine kinase"/>
    <property type="match status" value="1"/>
</dbReference>
<dbReference type="Pfam" id="PF07495">
    <property type="entry name" value="Y_Y_Y"/>
    <property type="match status" value="1"/>
</dbReference>
<evidence type="ECO:0000256" key="3">
    <source>
        <dbReference type="ARBA" id="ARBA00022553"/>
    </source>
</evidence>
<gene>
    <name evidence="7" type="ORF">H8K52_09165</name>
</gene>
<dbReference type="InterPro" id="IPR029016">
    <property type="entry name" value="GAF-like_dom_sf"/>
</dbReference>
<proteinExistence type="predicted"/>
<dbReference type="EC" id="2.7.13.3" evidence="2"/>
<dbReference type="Pfam" id="PF02518">
    <property type="entry name" value="HATPase_c"/>
    <property type="match status" value="1"/>
</dbReference>